<sequence>MNISKRMTIEVSFLIGLCIVVGLVGIIQTSSLNRQIDNLSERHYPSMMLIMEMKSDSETMIREMYEYLESEEGGQSIEFFQVKNLSFYESGNLLVEMNSQFSDEIEQINQYQNICTEDILRLFGEEGVIDNQSLKTSLIEDIKTNSDQLRTELDNLHKNIMSQIAGITDNASDAGFIAMIWTYGSLIAAVSLGIIITIPTVKRISRVTRNMQTMLDAGTDASINVANIAIELSANVSEVSAGSEEISTSIQEMAINSKEIMKSSDEIRNLMSIIKNIAEQTNLLALNASIEAGRAGEYGRGFSVVADEVRKLAEGSKISVRDTGKKIDNIISRIKISNNQMESISASAQEQAGSVEEISSTTYKLGELAEELKNQLTASEVSGGKGKRQRRKKERQGKKFVKTPRR</sequence>
<evidence type="ECO:0000256" key="1">
    <source>
        <dbReference type="ARBA" id="ARBA00023224"/>
    </source>
</evidence>
<keyword evidence="3" id="KW-0812">Transmembrane</keyword>
<dbReference type="PANTHER" id="PTHR32089">
    <property type="entry name" value="METHYL-ACCEPTING CHEMOTAXIS PROTEIN MCPB"/>
    <property type="match status" value="1"/>
</dbReference>
<feature type="region of interest" description="Disordered" evidence="2">
    <location>
        <begin position="376"/>
        <end position="406"/>
    </location>
</feature>
<dbReference type="Pfam" id="PF00015">
    <property type="entry name" value="MCPsignal"/>
    <property type="match status" value="1"/>
</dbReference>
<dbReference type="PANTHER" id="PTHR32089:SF112">
    <property type="entry name" value="LYSOZYME-LIKE PROTEIN-RELATED"/>
    <property type="match status" value="1"/>
</dbReference>
<feature type="transmembrane region" description="Helical" evidence="3">
    <location>
        <begin position="7"/>
        <end position="27"/>
    </location>
</feature>
<gene>
    <name evidence="5" type="ORF">LCGC14_1018750</name>
</gene>
<dbReference type="PROSITE" id="PS50111">
    <property type="entry name" value="CHEMOTAXIS_TRANSDUC_2"/>
    <property type="match status" value="1"/>
</dbReference>
<keyword evidence="3" id="KW-1133">Transmembrane helix</keyword>
<dbReference type="SUPFAM" id="SSF58104">
    <property type="entry name" value="Methyl-accepting chemotaxis protein (MCP) signaling domain"/>
    <property type="match status" value="1"/>
</dbReference>
<dbReference type="AlphaFoldDB" id="A0A0F9R418"/>
<keyword evidence="3" id="KW-0472">Membrane</keyword>
<protein>
    <recommendedName>
        <fullName evidence="4">Methyl-accepting transducer domain-containing protein</fullName>
    </recommendedName>
</protein>
<dbReference type="SMART" id="SM00283">
    <property type="entry name" value="MA"/>
    <property type="match status" value="1"/>
</dbReference>
<evidence type="ECO:0000259" key="4">
    <source>
        <dbReference type="PROSITE" id="PS50111"/>
    </source>
</evidence>
<evidence type="ECO:0000313" key="5">
    <source>
        <dbReference type="EMBL" id="KKN12213.1"/>
    </source>
</evidence>
<feature type="transmembrane region" description="Helical" evidence="3">
    <location>
        <begin position="180"/>
        <end position="201"/>
    </location>
</feature>
<proteinExistence type="predicted"/>
<dbReference type="InterPro" id="IPR004089">
    <property type="entry name" value="MCPsignal_dom"/>
</dbReference>
<organism evidence="5">
    <name type="scientific">marine sediment metagenome</name>
    <dbReference type="NCBI Taxonomy" id="412755"/>
    <lineage>
        <taxon>unclassified sequences</taxon>
        <taxon>metagenomes</taxon>
        <taxon>ecological metagenomes</taxon>
    </lineage>
</organism>
<dbReference type="GO" id="GO:0007165">
    <property type="term" value="P:signal transduction"/>
    <property type="evidence" value="ECO:0007669"/>
    <property type="project" value="UniProtKB-KW"/>
</dbReference>
<evidence type="ECO:0000256" key="3">
    <source>
        <dbReference type="SAM" id="Phobius"/>
    </source>
</evidence>
<feature type="domain" description="Methyl-accepting transducer" evidence="4">
    <location>
        <begin position="197"/>
        <end position="382"/>
    </location>
</feature>
<dbReference type="EMBL" id="LAZR01004054">
    <property type="protein sequence ID" value="KKN12213.1"/>
    <property type="molecule type" value="Genomic_DNA"/>
</dbReference>
<keyword evidence="1" id="KW-0807">Transducer</keyword>
<evidence type="ECO:0000256" key="2">
    <source>
        <dbReference type="SAM" id="MobiDB-lite"/>
    </source>
</evidence>
<feature type="compositionally biased region" description="Basic residues" evidence="2">
    <location>
        <begin position="385"/>
        <end position="406"/>
    </location>
</feature>
<accession>A0A0F9R418</accession>
<reference evidence="5" key="1">
    <citation type="journal article" date="2015" name="Nature">
        <title>Complex archaea that bridge the gap between prokaryotes and eukaryotes.</title>
        <authorList>
            <person name="Spang A."/>
            <person name="Saw J.H."/>
            <person name="Jorgensen S.L."/>
            <person name="Zaremba-Niedzwiedzka K."/>
            <person name="Martijn J."/>
            <person name="Lind A.E."/>
            <person name="van Eijk R."/>
            <person name="Schleper C."/>
            <person name="Guy L."/>
            <person name="Ettema T.J."/>
        </authorList>
    </citation>
    <scope>NUCLEOTIDE SEQUENCE</scope>
</reference>
<comment type="caution">
    <text evidence="5">The sequence shown here is derived from an EMBL/GenBank/DDBJ whole genome shotgun (WGS) entry which is preliminary data.</text>
</comment>
<dbReference type="GO" id="GO:0016020">
    <property type="term" value="C:membrane"/>
    <property type="evidence" value="ECO:0007669"/>
    <property type="project" value="InterPro"/>
</dbReference>
<dbReference type="Gene3D" id="1.10.287.950">
    <property type="entry name" value="Methyl-accepting chemotaxis protein"/>
    <property type="match status" value="1"/>
</dbReference>
<name>A0A0F9R418_9ZZZZ</name>